<evidence type="ECO:0000313" key="2">
    <source>
        <dbReference type="EMBL" id="KAH0512253.1"/>
    </source>
</evidence>
<dbReference type="Proteomes" id="UP000710432">
    <property type="component" value="Unassembled WGS sequence"/>
</dbReference>
<evidence type="ECO:0000256" key="1">
    <source>
        <dbReference type="SAM" id="MobiDB-lite"/>
    </source>
</evidence>
<organism evidence="2 3">
    <name type="scientific">Microtus ochrogaster</name>
    <name type="common">Prairie vole</name>
    <dbReference type="NCBI Taxonomy" id="79684"/>
    <lineage>
        <taxon>Eukaryota</taxon>
        <taxon>Metazoa</taxon>
        <taxon>Chordata</taxon>
        <taxon>Craniata</taxon>
        <taxon>Vertebrata</taxon>
        <taxon>Euteleostomi</taxon>
        <taxon>Mammalia</taxon>
        <taxon>Eutheria</taxon>
        <taxon>Euarchontoglires</taxon>
        <taxon>Glires</taxon>
        <taxon>Rodentia</taxon>
        <taxon>Myomorpha</taxon>
        <taxon>Muroidea</taxon>
        <taxon>Cricetidae</taxon>
        <taxon>Arvicolinae</taxon>
        <taxon>Microtus</taxon>
    </lineage>
</organism>
<protein>
    <submittedName>
        <fullName evidence="2">Uncharacterized protein</fullName>
    </submittedName>
</protein>
<feature type="region of interest" description="Disordered" evidence="1">
    <location>
        <begin position="1"/>
        <end position="112"/>
    </location>
</feature>
<comment type="caution">
    <text evidence="2">The sequence shown here is derived from an EMBL/GenBank/DDBJ whole genome shotgun (WGS) entry which is preliminary data.</text>
</comment>
<proteinExistence type="predicted"/>
<name>A0A8J6GM56_MICOH</name>
<reference evidence="2" key="1">
    <citation type="submission" date="2020-03" db="EMBL/GenBank/DDBJ databases">
        <title>Studies in the Genomics of Life Span.</title>
        <authorList>
            <person name="Glass D."/>
        </authorList>
    </citation>
    <scope>NUCLEOTIDE SEQUENCE</scope>
    <source>
        <strain evidence="2">LTLLF</strain>
        <tissue evidence="2">Muscle</tissue>
    </source>
</reference>
<accession>A0A8J6GM56</accession>
<evidence type="ECO:0000313" key="3">
    <source>
        <dbReference type="Proteomes" id="UP000710432"/>
    </source>
</evidence>
<gene>
    <name evidence="2" type="ORF">LTLLF_145780</name>
</gene>
<dbReference type="AlphaFoldDB" id="A0A8J6GM56"/>
<dbReference type="EMBL" id="JAATJU010022031">
    <property type="protein sequence ID" value="KAH0512253.1"/>
    <property type="molecule type" value="Genomic_DNA"/>
</dbReference>
<sequence length="142" mass="15347">MAFSRRRPEAPGPRRRPRGLPGMTTKGFGNEQEASSLRRRTRQARSLEAGPGPRRRERAAGLGRGGGSVQGRAGAGTRAPRPPWSPAAESEITARGYCASGRRSGRTLRTLRMNDDSSAHSLRTLVTAGGFVRARWGPSVER</sequence>